<accession>F8P5U5</accession>
<feature type="region of interest" description="Disordered" evidence="1">
    <location>
        <begin position="1001"/>
        <end position="1099"/>
    </location>
</feature>
<gene>
    <name evidence="2" type="ORF">SERLADRAFT_441205</name>
</gene>
<dbReference type="GeneID" id="18815505"/>
<proteinExistence type="predicted"/>
<organism>
    <name type="scientific">Serpula lacrymans var. lacrymans (strain S7.9)</name>
    <name type="common">Dry rot fungus</name>
    <dbReference type="NCBI Taxonomy" id="578457"/>
    <lineage>
        <taxon>Eukaryota</taxon>
        <taxon>Fungi</taxon>
        <taxon>Dikarya</taxon>
        <taxon>Basidiomycota</taxon>
        <taxon>Agaricomycotina</taxon>
        <taxon>Agaricomycetes</taxon>
        <taxon>Agaricomycetidae</taxon>
        <taxon>Boletales</taxon>
        <taxon>Coniophorineae</taxon>
        <taxon>Serpulaceae</taxon>
        <taxon>Serpula</taxon>
    </lineage>
</organism>
<sequence>MAFFATGRFRSPPQRSYTEYSPRTSSNDYATSQSNKAPLFAGPHVKPRSNLNGAAFNHSSSSPSPIDSKLHITKLHPRKLLQRSSSSPAPLPPTVSPTAARAVVPQSNPPELEETISTTINYKVCNDIIAAILGKAKRKDRQEFTYESDLDRNYIIAEINKIDHPPTHVTCFSDLKKMIITVPSDVHEAPLNSISHALSRAIDSIGHDPFDVQVFVTPNTQFKGPTISGYPDLHVRIETPMTHSAPRTVWITECGFTQSRNDIIRKFERYIRDCPSLVALTLIDIQEDRPFSNPRNNQPIAHQLRSQPVLSYEHWAPDTPREDSFHPIVYFGHTFISVSGITVCTWIRGPGGRISLEDFSKELYAEGTLHPRMRTKAINAILQSALKLVRDSIVDVIVTNDLATEDNAESNTGDSSSEESSVGDSNNGENTSDRSEGSSGSTGEEVVESNEDAEGSDDSESGEEGGEGNDLSEICSWTPPSRVIRWEIVKCAVISGIWNTAYNHYQDWHETLHDRFPQDDNFNASKKPRPSGPDPEGSMIYDKLRLHAEIRFPIKKVQKTSDNIFLWIQAILGGIPLGGGDSQSHYEVSTVFHHISRIATAVVEVAIVKKSGAQAKHGLELSVDHLIFVLVLLTITQVLKVLAQHGISTFNDLLRQDPMRIDILLNRRAPCGFEVLASARQLPKYYVRVTKTNVTPSNGKDPVEIKLSIQCTKALGEPKTFPINAQLTKPDQLIFVYVSPDKIAGLTIAQIYKPKLQAHQYPTLDTRPPSSLEMDLAGLEDDPDFWNMDFADEDEETVFVKDPTKTLETKATRESEKLHFAVGRWTCRYHCLDANISARTNRHAAIFAAEKDYLSLLKCLKSDFSQTPSTPRNITRTLDLRPKERQGMLDDVPKVKRNKTTNGSDSALNTLHKGVGTERNQKPPEGHRLKLANISSGDVSQQKTRVTPNFDLEFIHATRQIKKSISISSETSYSSSETDSLIRNLPLEFFEPSISHYQRTMSQKAGHHRDNSGSPINGRYEAANECPPTKKPRFDVGGGYRLVTPSGLLDEKKTGFSGSPAKVQTEERQSLSDISEQDDTVDEDTPRGYTLENAAREQATDTKATLTFCELLRV</sequence>
<dbReference type="Proteomes" id="UP000008064">
    <property type="component" value="Unassembled WGS sequence"/>
</dbReference>
<feature type="region of interest" description="Disordered" evidence="1">
    <location>
        <begin position="895"/>
        <end position="925"/>
    </location>
</feature>
<evidence type="ECO:0000313" key="2">
    <source>
        <dbReference type="EMBL" id="EGO21982.1"/>
    </source>
</evidence>
<dbReference type="AlphaFoldDB" id="F8P5U5"/>
<feature type="compositionally biased region" description="Polar residues" evidence="1">
    <location>
        <begin position="900"/>
        <end position="909"/>
    </location>
</feature>
<dbReference type="KEGG" id="sla:SERLADRAFT_441205"/>
<feature type="compositionally biased region" description="Low complexity" evidence="1">
    <location>
        <begin position="409"/>
        <end position="430"/>
    </location>
</feature>
<feature type="region of interest" description="Disordered" evidence="1">
    <location>
        <begin position="405"/>
        <end position="474"/>
    </location>
</feature>
<dbReference type="RefSeq" id="XP_007321768.1">
    <property type="nucleotide sequence ID" value="XM_007321706.1"/>
</dbReference>
<protein>
    <submittedName>
        <fullName evidence="2">Uncharacterized protein</fullName>
    </submittedName>
</protein>
<reference evidence="2" key="1">
    <citation type="submission" date="2011-04" db="EMBL/GenBank/DDBJ databases">
        <title>Evolution of plant cell wall degrading machinery underlies the functional diversity of forest fungi.</title>
        <authorList>
            <consortium name="US DOE Joint Genome Institute (JGI-PGF)"/>
            <person name="Eastwood D.C."/>
            <person name="Floudas D."/>
            <person name="Binder M."/>
            <person name="Majcherczyk A."/>
            <person name="Schneider P."/>
            <person name="Aerts A."/>
            <person name="Asiegbu F.O."/>
            <person name="Baker S.E."/>
            <person name="Barry K."/>
            <person name="Bendiksby M."/>
            <person name="Blumentritt M."/>
            <person name="Coutinho P.M."/>
            <person name="Cullen D."/>
            <person name="Cullen D."/>
            <person name="Gathman A."/>
            <person name="Goodell B."/>
            <person name="Henrissat B."/>
            <person name="Ihrmark K."/>
            <person name="Kauserud H."/>
            <person name="Kohler A."/>
            <person name="LaButti K."/>
            <person name="Lapidus A."/>
            <person name="Lavin J.L."/>
            <person name="Lee Y.-H."/>
            <person name="Lindquist E."/>
            <person name="Lilly W."/>
            <person name="Lucas S."/>
            <person name="Morin E."/>
            <person name="Murat C."/>
            <person name="Oguiza J.A."/>
            <person name="Park J."/>
            <person name="Pisabarro A.G."/>
            <person name="Riley R."/>
            <person name="Rosling A."/>
            <person name="Salamov A."/>
            <person name="Schmidt O."/>
            <person name="Schmutz J."/>
            <person name="Skrede I."/>
            <person name="Stenlid J."/>
            <person name="Wiebenga A."/>
            <person name="Xie X."/>
            <person name="Kues U."/>
            <person name="Hibbett D.S."/>
            <person name="Hoffmeister D."/>
            <person name="Hogberg N."/>
            <person name="Martin F."/>
            <person name="Grigoriev I.V."/>
            <person name="Watkinson S.C."/>
        </authorList>
    </citation>
    <scope>NUCLEOTIDE SEQUENCE</scope>
    <source>
        <strain evidence="2">S7.9</strain>
    </source>
</reference>
<dbReference type="OrthoDB" id="5575at2759"/>
<feature type="compositionally biased region" description="Polar residues" evidence="1">
    <location>
        <begin position="13"/>
        <end position="36"/>
    </location>
</feature>
<feature type="compositionally biased region" description="Basic residues" evidence="1">
    <location>
        <begin position="71"/>
        <end position="81"/>
    </location>
</feature>
<feature type="region of interest" description="Disordered" evidence="1">
    <location>
        <begin position="1"/>
        <end position="110"/>
    </location>
</feature>
<name>F8P5U5_SERL9</name>
<feature type="compositionally biased region" description="Acidic residues" evidence="1">
    <location>
        <begin position="445"/>
        <end position="467"/>
    </location>
</feature>
<dbReference type="EMBL" id="GL945438">
    <property type="protein sequence ID" value="EGO21982.1"/>
    <property type="molecule type" value="Genomic_DNA"/>
</dbReference>
<dbReference type="SUPFAM" id="SSF158702">
    <property type="entry name" value="Sec63 N-terminal domain-like"/>
    <property type="match status" value="1"/>
</dbReference>
<dbReference type="Gene3D" id="1.10.3380.10">
    <property type="entry name" value="Sec63 N-terminal domain-like domain"/>
    <property type="match status" value="1"/>
</dbReference>
<feature type="compositionally biased region" description="Basic and acidic residues" evidence="1">
    <location>
        <begin position="915"/>
        <end position="925"/>
    </location>
</feature>
<dbReference type="HOGENOM" id="CLU_281330_0_0_1"/>
<evidence type="ECO:0000256" key="1">
    <source>
        <dbReference type="SAM" id="MobiDB-lite"/>
    </source>
</evidence>